<evidence type="ECO:0000313" key="9">
    <source>
        <dbReference type="EMBL" id="OYD48352.1"/>
    </source>
</evidence>
<comment type="subunit">
    <text evidence="6">Homodimer.</text>
</comment>
<dbReference type="InterPro" id="IPR029028">
    <property type="entry name" value="Alpha/beta_knot_MTases"/>
</dbReference>
<name>A0A235EH33_9BURK</name>
<reference evidence="9 10" key="1">
    <citation type="submission" date="2017-07" db="EMBL/GenBank/DDBJ databases">
        <title>Acidovorax KNDSW TSA 6 genome sequence and assembly.</title>
        <authorList>
            <person name="Mayilraj S."/>
        </authorList>
    </citation>
    <scope>NUCLEOTIDE SEQUENCE [LARGE SCALE GENOMIC DNA]</scope>
    <source>
        <strain evidence="9 10">KNDSW-TSA6</strain>
    </source>
</reference>
<dbReference type="InterPro" id="IPR001537">
    <property type="entry name" value="SpoU_MeTrfase"/>
</dbReference>
<evidence type="ECO:0000256" key="4">
    <source>
        <dbReference type="ARBA" id="ARBA00022691"/>
    </source>
</evidence>
<dbReference type="Pfam" id="PF00588">
    <property type="entry name" value="SpoU_methylase"/>
    <property type="match status" value="1"/>
</dbReference>
<dbReference type="GO" id="GO:0002132">
    <property type="term" value="P:wobble position uridine ribose methylation"/>
    <property type="evidence" value="ECO:0007669"/>
    <property type="project" value="TreeGrafter"/>
</dbReference>
<evidence type="ECO:0000313" key="10">
    <source>
        <dbReference type="Proteomes" id="UP000215441"/>
    </source>
</evidence>
<protein>
    <recommendedName>
        <fullName evidence="6">tRNA (cytidine(34)-2'-O)-methyltransferase</fullName>
        <ecNumber evidence="6">2.1.1.207</ecNumber>
    </recommendedName>
    <alternativeName>
        <fullName evidence="6">tRNA (cytidine/uridine-2'-O-)-methyltransferase TrmL</fullName>
    </alternativeName>
</protein>
<feature type="binding site" evidence="6 7">
    <location>
        <position position="102"/>
    </location>
    <ligand>
        <name>S-adenosyl-L-methionine</name>
        <dbReference type="ChEBI" id="CHEBI:59789"/>
    </ligand>
</feature>
<comment type="similarity">
    <text evidence="6">Belongs to the class IV-like SAM-binding methyltransferase superfamily. RNA methyltransferase TrmH family. TrmL subfamily.</text>
</comment>
<sequence>MFHIVLVEPEIPPNTGNIIRLAANTGCTLHLIEPLGFSMEDRLMRRAGLDYHEYTRVLRHSGWTAFLRDAQPDPTRMFAMTTHASQPVFSTCFLPGDWLVFGAETRGLPAELRESFPPAQRLRLPMVAGQRSLNLSNAVAVTVFEAWRQNSFAMPDGQITVEPEGTIISGFAQLS</sequence>
<evidence type="ECO:0000256" key="2">
    <source>
        <dbReference type="ARBA" id="ARBA00022603"/>
    </source>
</evidence>
<evidence type="ECO:0000256" key="1">
    <source>
        <dbReference type="ARBA" id="ARBA00022490"/>
    </source>
</evidence>
<evidence type="ECO:0000259" key="8">
    <source>
        <dbReference type="Pfam" id="PF00588"/>
    </source>
</evidence>
<dbReference type="RefSeq" id="WP_094291358.1">
    <property type="nucleotide sequence ID" value="NZ_NOIG01000012.1"/>
</dbReference>
<dbReference type="PIRSF" id="PIRSF029256">
    <property type="entry name" value="SpoU_TrmH_prd"/>
    <property type="match status" value="1"/>
</dbReference>
<dbReference type="PANTHER" id="PTHR42971:SF1">
    <property type="entry name" value="TRNA (CYTIDINE(34)-2'-O)-METHYLTRANSFERASE"/>
    <property type="match status" value="1"/>
</dbReference>
<keyword evidence="1 6" id="KW-0963">Cytoplasm</keyword>
<keyword evidence="5 6" id="KW-0819">tRNA processing</keyword>
<dbReference type="InterPro" id="IPR016914">
    <property type="entry name" value="TrmL"/>
</dbReference>
<feature type="binding site" evidence="6 7">
    <location>
        <position position="132"/>
    </location>
    <ligand>
        <name>S-adenosyl-L-methionine</name>
        <dbReference type="ChEBI" id="CHEBI:59789"/>
    </ligand>
</feature>
<dbReference type="FunFam" id="3.40.1280.10:FF:000002">
    <property type="entry name" value="Peptidylprolyl isomerase"/>
    <property type="match status" value="1"/>
</dbReference>
<comment type="function">
    <text evidence="6">Methylates the ribose at the nucleotide 34 wobble position in the two leucyl isoacceptors tRNA(Leu)(CmAA) and tRNA(Leu)(cmnm5UmAA). Catalyzes the methyl transfer from S-adenosyl-L-methionine to the 2'-OH of the wobble nucleotide.</text>
</comment>
<keyword evidence="2 6" id="KW-0489">Methyltransferase</keyword>
<dbReference type="EMBL" id="NOIG01000012">
    <property type="protein sequence ID" value="OYD48352.1"/>
    <property type="molecule type" value="Genomic_DNA"/>
</dbReference>
<feature type="binding site" evidence="6 7">
    <location>
        <position position="124"/>
    </location>
    <ligand>
        <name>S-adenosyl-L-methionine</name>
        <dbReference type="ChEBI" id="CHEBI:59789"/>
    </ligand>
</feature>
<accession>A0A235EH33</accession>
<dbReference type="SUPFAM" id="SSF75217">
    <property type="entry name" value="alpha/beta knot"/>
    <property type="match status" value="1"/>
</dbReference>
<organism evidence="9 10">
    <name type="scientific">Acidovorax kalamii</name>
    <dbReference type="NCBI Taxonomy" id="2004485"/>
    <lineage>
        <taxon>Bacteria</taxon>
        <taxon>Pseudomonadati</taxon>
        <taxon>Pseudomonadota</taxon>
        <taxon>Betaproteobacteria</taxon>
        <taxon>Burkholderiales</taxon>
        <taxon>Comamonadaceae</taxon>
        <taxon>Acidovorax</taxon>
    </lineage>
</organism>
<dbReference type="OrthoDB" id="9789043at2"/>
<comment type="subcellular location">
    <subcellularLocation>
        <location evidence="6">Cytoplasm</location>
    </subcellularLocation>
</comment>
<dbReference type="InterPro" id="IPR029026">
    <property type="entry name" value="tRNA_m1G_MTases_N"/>
</dbReference>
<dbReference type="CDD" id="cd18094">
    <property type="entry name" value="SpoU-like_TrmL"/>
    <property type="match status" value="1"/>
</dbReference>
<proteinExistence type="inferred from homology"/>
<dbReference type="GO" id="GO:0005737">
    <property type="term" value="C:cytoplasm"/>
    <property type="evidence" value="ECO:0007669"/>
    <property type="project" value="UniProtKB-SubCell"/>
</dbReference>
<dbReference type="Proteomes" id="UP000215441">
    <property type="component" value="Unassembled WGS sequence"/>
</dbReference>
<dbReference type="GO" id="GO:0042802">
    <property type="term" value="F:identical protein binding"/>
    <property type="evidence" value="ECO:0007669"/>
    <property type="project" value="UniProtKB-ARBA"/>
</dbReference>
<dbReference type="HAMAP" id="MF_01885">
    <property type="entry name" value="tRNA_methyltr_TrmL"/>
    <property type="match status" value="1"/>
</dbReference>
<feature type="domain" description="tRNA/rRNA methyltransferase SpoU type" evidence="8">
    <location>
        <begin position="2"/>
        <end position="143"/>
    </location>
</feature>
<dbReference type="PANTHER" id="PTHR42971">
    <property type="entry name" value="TRNA (CYTIDINE(34)-2'-O)-METHYLTRANSFERASE"/>
    <property type="match status" value="1"/>
</dbReference>
<keyword evidence="4 6" id="KW-0949">S-adenosyl-L-methionine</keyword>
<dbReference type="GO" id="GO:0141102">
    <property type="term" value="F:tRNA (5-carboxymethylaminomethyluridine(34)-2'-O)-methyltransferase activity"/>
    <property type="evidence" value="ECO:0007669"/>
    <property type="project" value="RHEA"/>
</dbReference>
<evidence type="ECO:0000256" key="7">
    <source>
        <dbReference type="PIRSR" id="PIRSR029256-1"/>
    </source>
</evidence>
<feature type="binding site" evidence="6 7">
    <location>
        <position position="80"/>
    </location>
    <ligand>
        <name>S-adenosyl-L-methionine</name>
        <dbReference type="ChEBI" id="CHEBI:59789"/>
    </ligand>
</feature>
<evidence type="ECO:0000256" key="3">
    <source>
        <dbReference type="ARBA" id="ARBA00022679"/>
    </source>
</evidence>
<comment type="caution">
    <text evidence="9">The sequence shown here is derived from an EMBL/GenBank/DDBJ whole genome shotgun (WGS) entry which is preliminary data.</text>
</comment>
<evidence type="ECO:0000256" key="6">
    <source>
        <dbReference type="HAMAP-Rule" id="MF_01885"/>
    </source>
</evidence>
<comment type="catalytic activity">
    <reaction evidence="6">
        <text>5-carboxymethylaminomethyluridine(34) in tRNA(Leu) + S-adenosyl-L-methionine = 5-carboxymethylaminomethyl-2'-O-methyluridine(34) in tRNA(Leu) + S-adenosyl-L-homocysteine + H(+)</text>
        <dbReference type="Rhea" id="RHEA:43088"/>
        <dbReference type="Rhea" id="RHEA-COMP:10333"/>
        <dbReference type="Rhea" id="RHEA-COMP:10334"/>
        <dbReference type="ChEBI" id="CHEBI:15378"/>
        <dbReference type="ChEBI" id="CHEBI:57856"/>
        <dbReference type="ChEBI" id="CHEBI:59789"/>
        <dbReference type="ChEBI" id="CHEBI:74508"/>
        <dbReference type="ChEBI" id="CHEBI:74511"/>
        <dbReference type="EC" id="2.1.1.207"/>
    </reaction>
</comment>
<evidence type="ECO:0000256" key="5">
    <source>
        <dbReference type="ARBA" id="ARBA00022694"/>
    </source>
</evidence>
<dbReference type="EC" id="2.1.1.207" evidence="6"/>
<keyword evidence="3 6" id="KW-0808">Transferase</keyword>
<dbReference type="GO" id="GO:0002131">
    <property type="term" value="P:wobble position cytosine ribose methylation"/>
    <property type="evidence" value="ECO:0007669"/>
    <property type="project" value="TreeGrafter"/>
</dbReference>
<dbReference type="GO" id="GO:0141098">
    <property type="term" value="F:tRNA (cytidine(34)-2'-O)-methyltransferase activity"/>
    <property type="evidence" value="ECO:0007669"/>
    <property type="project" value="RHEA"/>
</dbReference>
<keyword evidence="10" id="KW-1185">Reference proteome</keyword>
<dbReference type="GO" id="GO:0003723">
    <property type="term" value="F:RNA binding"/>
    <property type="evidence" value="ECO:0007669"/>
    <property type="project" value="InterPro"/>
</dbReference>
<dbReference type="Gene3D" id="3.40.1280.10">
    <property type="match status" value="1"/>
</dbReference>
<dbReference type="AlphaFoldDB" id="A0A235EH33"/>
<gene>
    <name evidence="6" type="primary">trmL</name>
    <name evidence="9" type="ORF">CBY09_20190</name>
</gene>
<comment type="catalytic activity">
    <reaction evidence="6">
        <text>cytidine(34) in tRNA + S-adenosyl-L-methionine = 2'-O-methylcytidine(34) in tRNA + S-adenosyl-L-homocysteine + H(+)</text>
        <dbReference type="Rhea" id="RHEA:43084"/>
        <dbReference type="Rhea" id="RHEA-COMP:10331"/>
        <dbReference type="Rhea" id="RHEA-COMP:10332"/>
        <dbReference type="ChEBI" id="CHEBI:15378"/>
        <dbReference type="ChEBI" id="CHEBI:57856"/>
        <dbReference type="ChEBI" id="CHEBI:59789"/>
        <dbReference type="ChEBI" id="CHEBI:74495"/>
        <dbReference type="ChEBI" id="CHEBI:82748"/>
        <dbReference type="EC" id="2.1.1.207"/>
    </reaction>
</comment>